<organism evidence="1 2">
    <name type="scientific">Ancylostoma ceylanicum</name>
    <dbReference type="NCBI Taxonomy" id="53326"/>
    <lineage>
        <taxon>Eukaryota</taxon>
        <taxon>Metazoa</taxon>
        <taxon>Ecdysozoa</taxon>
        <taxon>Nematoda</taxon>
        <taxon>Chromadorea</taxon>
        <taxon>Rhabditida</taxon>
        <taxon>Rhabditina</taxon>
        <taxon>Rhabditomorpha</taxon>
        <taxon>Strongyloidea</taxon>
        <taxon>Ancylostomatidae</taxon>
        <taxon>Ancylostomatinae</taxon>
        <taxon>Ancylostoma</taxon>
    </lineage>
</organism>
<evidence type="ECO:0000313" key="2">
    <source>
        <dbReference type="Proteomes" id="UP000054495"/>
    </source>
</evidence>
<accession>A0A0D6L8K1</accession>
<dbReference type="PANTHER" id="PTHR33332">
    <property type="entry name" value="REVERSE TRANSCRIPTASE DOMAIN-CONTAINING PROTEIN"/>
    <property type="match status" value="1"/>
</dbReference>
<dbReference type="PRINTS" id="PR01345">
    <property type="entry name" value="CERVTRCPTASE"/>
</dbReference>
<reference evidence="1 2" key="1">
    <citation type="submission" date="2013-05" db="EMBL/GenBank/DDBJ databases">
        <title>Draft genome of the parasitic nematode Anyclostoma ceylanicum.</title>
        <authorList>
            <person name="Mitreva M."/>
        </authorList>
    </citation>
    <scope>NUCLEOTIDE SEQUENCE [LARGE SCALE GENOMIC DNA]</scope>
</reference>
<proteinExistence type="predicted"/>
<gene>
    <name evidence="1" type="ORF">ANCCEY_12736</name>
</gene>
<evidence type="ECO:0000313" key="1">
    <source>
        <dbReference type="EMBL" id="EPB68170.1"/>
    </source>
</evidence>
<name>A0A0D6L8K1_9BILA</name>
<dbReference type="Proteomes" id="UP000054495">
    <property type="component" value="Unassembled WGS sequence"/>
</dbReference>
<dbReference type="EMBL" id="KE125485">
    <property type="protein sequence ID" value="EPB68170.1"/>
    <property type="molecule type" value="Genomic_DNA"/>
</dbReference>
<sequence>MYSEYSVEEVDRVGKKIQDAIKNLVVYSNMWQLKISEQKTLHLGKRNSRRKYFLSENIAIADVKDIKDLGAQIDESLQFGSHYDKITAAAKCAVFRILRIFKSEDVNILIRMSKVYVRPILEYNSPVWNPYKKKHIVLLESIQRTYTRLIFYRCFPRHKQMNNLPSYEKRLDTLKLDSLYIRRKLIDICFLHKMVNGQTAAQHEELV</sequence>
<protein>
    <submittedName>
        <fullName evidence="1">Uncharacterized protein</fullName>
    </submittedName>
</protein>
<keyword evidence="2" id="KW-1185">Reference proteome</keyword>
<dbReference type="AlphaFoldDB" id="A0A0D6L8K1"/>